<proteinExistence type="predicted"/>
<dbReference type="EMBL" id="DVNZ01000044">
    <property type="protein sequence ID" value="HIU93778.1"/>
    <property type="molecule type" value="Genomic_DNA"/>
</dbReference>
<reference evidence="1" key="2">
    <citation type="journal article" date="2021" name="PeerJ">
        <title>Extensive microbial diversity within the chicken gut microbiome revealed by metagenomics and culture.</title>
        <authorList>
            <person name="Gilroy R."/>
            <person name="Ravi A."/>
            <person name="Getino M."/>
            <person name="Pursley I."/>
            <person name="Horton D.L."/>
            <person name="Alikhan N.F."/>
            <person name="Baker D."/>
            <person name="Gharbi K."/>
            <person name="Hall N."/>
            <person name="Watson M."/>
            <person name="Adriaenssens E.M."/>
            <person name="Foster-Nyarko E."/>
            <person name="Jarju S."/>
            <person name="Secka A."/>
            <person name="Antonio M."/>
            <person name="Oren A."/>
            <person name="Chaudhuri R.R."/>
            <person name="La Ragione R."/>
            <person name="Hildebrand F."/>
            <person name="Pallen M.J."/>
        </authorList>
    </citation>
    <scope>NUCLEOTIDE SEQUENCE</scope>
    <source>
        <strain evidence="1">ChiGjej2B2-16831</strain>
    </source>
</reference>
<gene>
    <name evidence="1" type="ORF">IAD24_01335</name>
</gene>
<comment type="caution">
    <text evidence="1">The sequence shown here is derived from an EMBL/GenBank/DDBJ whole genome shotgun (WGS) entry which is preliminary data.</text>
</comment>
<sequence>MTYVYYDDSHIRNYKDGVDVIELFPGSHDEVRSFKYFLKAGTILKPEKYATESVLYLFGGKGEVILTDDEKTRVVNTVAFYAPDYDRTNYTIQAVTDAEFVMVRANMDSDDIEKRGGACLHLPWFRTEAQCDRYDQDCKTPRTISRTVLFGEFDRLGRLTAGICEASDCAGTIEKGHAEVHQWNYCLNDANYHMTVGSGAEAVTYQRKAGDFDFIPAGPDHTLYAGVGEKVHYVWVEFNVNKRGK</sequence>
<dbReference type="AlphaFoldDB" id="A0A9D1N234"/>
<organism evidence="1 2">
    <name type="scientific">Candidatus Aphodomorpha intestinavium</name>
    <dbReference type="NCBI Taxonomy" id="2840672"/>
    <lineage>
        <taxon>Bacteria</taxon>
        <taxon>Bacillati</taxon>
        <taxon>Bacillota</taxon>
        <taxon>Clostridia</taxon>
        <taxon>Eubacteriales</taxon>
        <taxon>Candidatus Aphodomorpha</taxon>
    </lineage>
</organism>
<dbReference type="Proteomes" id="UP000824128">
    <property type="component" value="Unassembled WGS sequence"/>
</dbReference>
<reference evidence="1" key="1">
    <citation type="submission" date="2020-10" db="EMBL/GenBank/DDBJ databases">
        <authorList>
            <person name="Gilroy R."/>
        </authorList>
    </citation>
    <scope>NUCLEOTIDE SEQUENCE</scope>
    <source>
        <strain evidence="1">ChiGjej2B2-16831</strain>
    </source>
</reference>
<evidence type="ECO:0000313" key="1">
    <source>
        <dbReference type="EMBL" id="HIU93778.1"/>
    </source>
</evidence>
<name>A0A9D1N234_9FIRM</name>
<evidence type="ECO:0000313" key="2">
    <source>
        <dbReference type="Proteomes" id="UP000824128"/>
    </source>
</evidence>
<protein>
    <submittedName>
        <fullName evidence="1">Uncharacterized protein</fullName>
    </submittedName>
</protein>
<accession>A0A9D1N234</accession>